<name>A0A0P9DHN0_9CHLR</name>
<dbReference type="Proteomes" id="UP000050509">
    <property type="component" value="Unassembled WGS sequence"/>
</dbReference>
<sequence length="151" mass="16966">MVVSINLAVVEHAIRRERQYQDQKWGTLQEHPHALGAWLTLIRHRLRKAEDAWCGAQGNDEALRRILQVASLITACLEQHLPAVKSFSSWMAESDVGSWLTILTHKLRVAERTWMNGDAKATLSQLSVLRAACCACLMQNGVPERPAVRTT</sequence>
<accession>A0A0P9DHN0</accession>
<reference evidence="1 2" key="1">
    <citation type="submission" date="2015-09" db="EMBL/GenBank/DDBJ databases">
        <title>Draft genome sequence of Kouleothrix aurantiaca JCM 19913.</title>
        <authorList>
            <person name="Hemp J."/>
        </authorList>
    </citation>
    <scope>NUCLEOTIDE SEQUENCE [LARGE SCALE GENOMIC DNA]</scope>
    <source>
        <strain evidence="1 2">COM-B</strain>
    </source>
</reference>
<proteinExistence type="predicted"/>
<evidence type="ECO:0000313" key="1">
    <source>
        <dbReference type="EMBL" id="KPV55022.1"/>
    </source>
</evidence>
<dbReference type="EMBL" id="LJCR01000001">
    <property type="protein sequence ID" value="KPV55022.1"/>
    <property type="molecule type" value="Genomic_DNA"/>
</dbReference>
<keyword evidence="2" id="KW-1185">Reference proteome</keyword>
<dbReference type="AlphaFoldDB" id="A0A0P9DHN0"/>
<gene>
    <name evidence="1" type="ORF">SE17_00005</name>
</gene>
<evidence type="ECO:0000313" key="2">
    <source>
        <dbReference type="Proteomes" id="UP000050509"/>
    </source>
</evidence>
<comment type="caution">
    <text evidence="1">The sequence shown here is derived from an EMBL/GenBank/DDBJ whole genome shotgun (WGS) entry which is preliminary data.</text>
</comment>
<protein>
    <submittedName>
        <fullName evidence="1">Uncharacterized protein</fullName>
    </submittedName>
</protein>
<organism evidence="1 2">
    <name type="scientific">Kouleothrix aurantiaca</name>
    <dbReference type="NCBI Taxonomy" id="186479"/>
    <lineage>
        <taxon>Bacteria</taxon>
        <taxon>Bacillati</taxon>
        <taxon>Chloroflexota</taxon>
        <taxon>Chloroflexia</taxon>
        <taxon>Chloroflexales</taxon>
        <taxon>Roseiflexineae</taxon>
        <taxon>Roseiflexaceae</taxon>
        <taxon>Kouleothrix</taxon>
    </lineage>
</organism>